<dbReference type="Pfam" id="PF00724">
    <property type="entry name" value="Oxidored_FMN"/>
    <property type="match status" value="1"/>
</dbReference>
<dbReference type="Gene3D" id="3.20.20.70">
    <property type="entry name" value="Aldolase class I"/>
    <property type="match status" value="1"/>
</dbReference>
<comment type="caution">
    <text evidence="5">The sequence shown here is derived from an EMBL/GenBank/DDBJ whole genome shotgun (WGS) entry which is preliminary data.</text>
</comment>
<protein>
    <recommendedName>
        <fullName evidence="4">NADH:flavin oxidoreductase/NADH oxidase N-terminal domain-containing protein</fullName>
    </recommendedName>
</protein>
<dbReference type="Proteomes" id="UP000794436">
    <property type="component" value="Unassembled WGS sequence"/>
</dbReference>
<dbReference type="GO" id="GO:0005829">
    <property type="term" value="C:cytosol"/>
    <property type="evidence" value="ECO:0007669"/>
    <property type="project" value="UniProtKB-ARBA"/>
</dbReference>
<dbReference type="InterPro" id="IPR013785">
    <property type="entry name" value="Aldolase_TIM"/>
</dbReference>
<feature type="domain" description="NADH:flavin oxidoreductase/NADH oxidase N-terminal" evidence="4">
    <location>
        <begin position="7"/>
        <end position="338"/>
    </location>
</feature>
<evidence type="ECO:0000313" key="6">
    <source>
        <dbReference type="Proteomes" id="UP000794436"/>
    </source>
</evidence>
<proteinExistence type="inferred from homology"/>
<keyword evidence="3" id="KW-0560">Oxidoreductase</keyword>
<dbReference type="GO" id="GO:0010181">
    <property type="term" value="F:FMN binding"/>
    <property type="evidence" value="ECO:0007669"/>
    <property type="project" value="InterPro"/>
</dbReference>
<gene>
    <name evidence="5" type="ORF">Poli38472_009614</name>
</gene>
<evidence type="ECO:0000256" key="3">
    <source>
        <dbReference type="ARBA" id="ARBA00023002"/>
    </source>
</evidence>
<dbReference type="AlphaFoldDB" id="A0A8K1CEU3"/>
<dbReference type="InterPro" id="IPR001155">
    <property type="entry name" value="OxRdtase_FMN_N"/>
</dbReference>
<evidence type="ECO:0000256" key="2">
    <source>
        <dbReference type="ARBA" id="ARBA00005979"/>
    </source>
</evidence>
<name>A0A8K1CEU3_PYTOL</name>
<accession>A0A8K1CEU3</accession>
<dbReference type="GO" id="GO:0016628">
    <property type="term" value="F:oxidoreductase activity, acting on the CH-CH group of donors, NAD or NADP as acceptor"/>
    <property type="evidence" value="ECO:0007669"/>
    <property type="project" value="UniProtKB-ARBA"/>
</dbReference>
<dbReference type="OrthoDB" id="432686at2759"/>
<evidence type="ECO:0000259" key="4">
    <source>
        <dbReference type="Pfam" id="PF00724"/>
    </source>
</evidence>
<dbReference type="PANTHER" id="PTHR22893">
    <property type="entry name" value="NADH OXIDOREDUCTASE-RELATED"/>
    <property type="match status" value="1"/>
</dbReference>
<dbReference type="CDD" id="cd02933">
    <property type="entry name" value="OYE_like_FMN"/>
    <property type="match status" value="1"/>
</dbReference>
<sequence>MANADYKLLTPLVLGKDFELKNRVVLAPLVRARANVDRTLSELQEIYYEQRAGAGLIITEATAISDQGHGSYRGPALYKKEHADGWKKIIDRVHAKGGKIVVQLWHTGRKSHPSYHEVKESVAPSAIRVESGSTRDANGQNTKYVTPRALKPDEIPGIVENYRRSAELAMQAGFDGVEINSANGYLLDTFLQSATNKRTDNYGGSFENRARILFEVLDAVMTAWSSDRIGVRLSPNGSHADMGSEDNFEFFTYVMEYLSTHNLAYLATIDAGGFFGFHNKCRPMTVFDAKKAFKGTVMATSNYDRNTAEGALRSGAADLVAFGRLYISNPDLAERFANDWSVSDLPSEDDFLGRAVEGKDQGHGYIDFPAYVQTP</sequence>
<dbReference type="FunFam" id="3.20.20.70:FF:000059">
    <property type="entry name" value="N-ethylmaleimide reductase, FMN-linked"/>
    <property type="match status" value="1"/>
</dbReference>
<dbReference type="InterPro" id="IPR045247">
    <property type="entry name" value="Oye-like"/>
</dbReference>
<comment type="similarity">
    <text evidence="2">Belongs to the NADH:flavin oxidoreductase/NADH oxidase family.</text>
</comment>
<dbReference type="SUPFAM" id="SSF51395">
    <property type="entry name" value="FMN-linked oxidoreductases"/>
    <property type="match status" value="1"/>
</dbReference>
<dbReference type="PANTHER" id="PTHR22893:SF91">
    <property type="entry name" value="NADPH DEHYDROGENASE 2-RELATED"/>
    <property type="match status" value="1"/>
</dbReference>
<organism evidence="5 6">
    <name type="scientific">Pythium oligandrum</name>
    <name type="common">Mycoparasitic fungus</name>
    <dbReference type="NCBI Taxonomy" id="41045"/>
    <lineage>
        <taxon>Eukaryota</taxon>
        <taxon>Sar</taxon>
        <taxon>Stramenopiles</taxon>
        <taxon>Oomycota</taxon>
        <taxon>Peronosporomycetes</taxon>
        <taxon>Pythiales</taxon>
        <taxon>Pythiaceae</taxon>
        <taxon>Pythium</taxon>
    </lineage>
</organism>
<dbReference type="EMBL" id="SPLM01000074">
    <property type="protein sequence ID" value="TMW62121.1"/>
    <property type="molecule type" value="Genomic_DNA"/>
</dbReference>
<evidence type="ECO:0000256" key="1">
    <source>
        <dbReference type="ARBA" id="ARBA00001917"/>
    </source>
</evidence>
<evidence type="ECO:0000313" key="5">
    <source>
        <dbReference type="EMBL" id="TMW62121.1"/>
    </source>
</evidence>
<reference evidence="5" key="1">
    <citation type="submission" date="2019-03" db="EMBL/GenBank/DDBJ databases">
        <title>Long read genome sequence of the mycoparasitic Pythium oligandrum ATCC 38472 isolated from sugarbeet rhizosphere.</title>
        <authorList>
            <person name="Gaulin E."/>
        </authorList>
    </citation>
    <scope>NUCLEOTIDE SEQUENCE</scope>
    <source>
        <strain evidence="5">ATCC 38472_TT</strain>
    </source>
</reference>
<keyword evidence="6" id="KW-1185">Reference proteome</keyword>
<comment type="cofactor">
    <cofactor evidence="1">
        <name>FMN</name>
        <dbReference type="ChEBI" id="CHEBI:58210"/>
    </cofactor>
</comment>